<dbReference type="InterPro" id="IPR016066">
    <property type="entry name" value="A-D-PHexomutase_CS"/>
</dbReference>
<protein>
    <recommendedName>
        <fullName evidence="6">Phosphomannomutase</fullName>
        <ecNumber evidence="5">5.4.2.8</ecNumber>
    </recommendedName>
</protein>
<evidence type="ECO:0000256" key="5">
    <source>
        <dbReference type="ARBA" id="ARBA00012730"/>
    </source>
</evidence>
<keyword evidence="9 11" id="KW-0460">Magnesium</keyword>
<organism evidence="16 17">
    <name type="scientific">Enterobacter ludwigii</name>
    <dbReference type="NCBI Taxonomy" id="299767"/>
    <lineage>
        <taxon>Bacteria</taxon>
        <taxon>Pseudomonadati</taxon>
        <taxon>Pseudomonadota</taxon>
        <taxon>Gammaproteobacteria</taxon>
        <taxon>Enterobacterales</taxon>
        <taxon>Enterobacteriaceae</taxon>
        <taxon>Enterobacter</taxon>
        <taxon>Enterobacter cloacae complex</taxon>
    </lineage>
</organism>
<comment type="similarity">
    <text evidence="4 11">Belongs to the phosphohexose mutase family.</text>
</comment>
<dbReference type="PANTHER" id="PTHR43771:SF1">
    <property type="entry name" value="PHOSPHOMANNOMUTASE"/>
    <property type="match status" value="1"/>
</dbReference>
<evidence type="ECO:0000256" key="2">
    <source>
        <dbReference type="ARBA" id="ARBA00001946"/>
    </source>
</evidence>
<dbReference type="Gene3D" id="3.30.310.50">
    <property type="entry name" value="Alpha-D-phosphohexomutase, C-terminal domain"/>
    <property type="match status" value="1"/>
</dbReference>
<dbReference type="Pfam" id="PF02878">
    <property type="entry name" value="PGM_PMM_I"/>
    <property type="match status" value="1"/>
</dbReference>
<evidence type="ECO:0000256" key="11">
    <source>
        <dbReference type="RuleBase" id="RU004326"/>
    </source>
</evidence>
<comment type="pathway">
    <text evidence="3">Nucleotide-sugar biosynthesis; GDP-alpha-D-mannose biosynthesis; alpha-D-mannose 1-phosphate from D-fructose 6-phosphate: step 2/2.</text>
</comment>
<dbReference type="Pfam" id="PF02879">
    <property type="entry name" value="PGM_PMM_II"/>
    <property type="match status" value="1"/>
</dbReference>
<dbReference type="InterPro" id="IPR005843">
    <property type="entry name" value="A-D-PHexomutase_C"/>
</dbReference>
<dbReference type="PANTHER" id="PTHR43771">
    <property type="entry name" value="PHOSPHOMANNOMUTASE"/>
    <property type="match status" value="1"/>
</dbReference>
<dbReference type="InterPro" id="IPR005846">
    <property type="entry name" value="A-D-PHexomutase_a/b/a-III"/>
</dbReference>
<dbReference type="Pfam" id="PF00408">
    <property type="entry name" value="PGM_PMM_IV"/>
    <property type="match status" value="1"/>
</dbReference>
<dbReference type="GO" id="GO:0005975">
    <property type="term" value="P:carbohydrate metabolic process"/>
    <property type="evidence" value="ECO:0007669"/>
    <property type="project" value="InterPro"/>
</dbReference>
<dbReference type="PRINTS" id="PR00509">
    <property type="entry name" value="PGMPMM"/>
</dbReference>
<evidence type="ECO:0000256" key="6">
    <source>
        <dbReference type="ARBA" id="ARBA00021706"/>
    </source>
</evidence>
<feature type="domain" description="Alpha-D-phosphohexomutase C-terminal" evidence="12">
    <location>
        <begin position="394"/>
        <end position="465"/>
    </location>
</feature>
<feature type="domain" description="Alpha-D-phosphohexomutase alpha/beta/alpha" evidence="14">
    <location>
        <begin position="169"/>
        <end position="274"/>
    </location>
</feature>
<comment type="catalytic activity">
    <reaction evidence="1">
        <text>alpha-D-mannose 1-phosphate = D-mannose 6-phosphate</text>
        <dbReference type="Rhea" id="RHEA:11140"/>
        <dbReference type="ChEBI" id="CHEBI:58409"/>
        <dbReference type="ChEBI" id="CHEBI:58735"/>
        <dbReference type="EC" id="5.4.2.8"/>
    </reaction>
</comment>
<keyword evidence="7" id="KW-0597">Phosphoprotein</keyword>
<evidence type="ECO:0000256" key="3">
    <source>
        <dbReference type="ARBA" id="ARBA00004699"/>
    </source>
</evidence>
<dbReference type="EMBL" id="CP002886">
    <property type="protein sequence ID" value="AEW74399.1"/>
    <property type="molecule type" value="Genomic_DNA"/>
</dbReference>
<evidence type="ECO:0000259" key="14">
    <source>
        <dbReference type="Pfam" id="PF02879"/>
    </source>
</evidence>
<dbReference type="InterPro" id="IPR005841">
    <property type="entry name" value="Alpha-D-phosphohexomutase_SF"/>
</dbReference>
<evidence type="ECO:0000313" key="16">
    <source>
        <dbReference type="EMBL" id="AEW74399.1"/>
    </source>
</evidence>
<evidence type="ECO:0000259" key="12">
    <source>
        <dbReference type="Pfam" id="PF00408"/>
    </source>
</evidence>
<dbReference type="SUPFAM" id="SSF53738">
    <property type="entry name" value="Phosphoglucomutase, first 3 domains"/>
    <property type="match status" value="3"/>
</dbReference>
<dbReference type="Pfam" id="PF02880">
    <property type="entry name" value="PGM_PMM_III"/>
    <property type="match status" value="1"/>
</dbReference>
<dbReference type="AlphaFoldDB" id="G8LIV8"/>
<dbReference type="eggNOG" id="COG1109">
    <property type="taxonomic scope" value="Bacteria"/>
</dbReference>
<dbReference type="Proteomes" id="UP000007838">
    <property type="component" value="Chromosome"/>
</dbReference>
<dbReference type="Gene3D" id="3.40.120.10">
    <property type="entry name" value="Alpha-D-Glucose-1,6-Bisphosphate, subunit A, domain 3"/>
    <property type="match status" value="3"/>
</dbReference>
<accession>G8LIV8</accession>
<dbReference type="InterPro" id="IPR005845">
    <property type="entry name" value="A-D-PHexomutase_a/b/a-II"/>
</dbReference>
<dbReference type="CDD" id="cd03089">
    <property type="entry name" value="PMM_PGM"/>
    <property type="match status" value="1"/>
</dbReference>
<evidence type="ECO:0000259" key="13">
    <source>
        <dbReference type="Pfam" id="PF02878"/>
    </source>
</evidence>
<feature type="domain" description="Alpha-D-phosphohexomutase alpha/beta/alpha" evidence="13">
    <location>
        <begin position="23"/>
        <end position="146"/>
    </location>
</feature>
<evidence type="ECO:0000256" key="10">
    <source>
        <dbReference type="ARBA" id="ARBA00023235"/>
    </source>
</evidence>
<keyword evidence="8 11" id="KW-0479">Metal-binding</keyword>
<name>G8LIV8_9ENTR</name>
<feature type="domain" description="Alpha-D-phosphohexomutase alpha/beta/alpha" evidence="15">
    <location>
        <begin position="279"/>
        <end position="388"/>
    </location>
</feature>
<evidence type="ECO:0000256" key="7">
    <source>
        <dbReference type="ARBA" id="ARBA00022553"/>
    </source>
</evidence>
<keyword evidence="10" id="KW-0413">Isomerase</keyword>
<evidence type="ECO:0000256" key="9">
    <source>
        <dbReference type="ARBA" id="ARBA00022842"/>
    </source>
</evidence>
<dbReference type="InterPro" id="IPR005844">
    <property type="entry name" value="A-D-PHexomutase_a/b/a-I"/>
</dbReference>
<evidence type="ECO:0000313" key="17">
    <source>
        <dbReference type="Proteomes" id="UP000007838"/>
    </source>
</evidence>
<dbReference type="KEGG" id="eec:EcWSU1_02971"/>
<dbReference type="GO" id="GO:0004615">
    <property type="term" value="F:phosphomannomutase activity"/>
    <property type="evidence" value="ECO:0007669"/>
    <property type="project" value="UniProtKB-EC"/>
</dbReference>
<sequence length="472" mass="52009">MPVNRAGQLLPEKGVIMEKLTCFKAYDIRGKLGEELNEDIAWRIGRAYGEYLKPQTIVLGGDVRLTSESLKLALAKGLQDAGVDVLDIGLSGTEEIYFATFHLGVDGGIEVTASHNPMDYNGMKLVRKGARPISGDTGLRDVQRLAEANDFPPVNEAKRGSYKQIDLRKAYIDHLLGYINVANLKPLKLVINSGNGAAGPVVDALEARFQALNVPVTFVKVHNTPDGNFPNGIPNPLLPECRDDTRNAVIEHGADMGIAFDGDFDRCFLFDEKGQFIEGYYIVGLLAEAFLEKNPGAKIIHDPRLSWNTVDVVNAAGGQPVMSKTGHAFIKERMREEDAIYGGEMSAHHYFRDFAYCDSGMIPWLLVTELLCLKGQTLGELVRDRMAAFPASGEINSKLAQPAEAIARVEQHFALHALEIDRTDGISMAFPQWRFNLRSSNTEPVVRLNVESRADTALMEARTKDILALLNQ</sequence>
<evidence type="ECO:0000256" key="4">
    <source>
        <dbReference type="ARBA" id="ARBA00010231"/>
    </source>
</evidence>
<proteinExistence type="inferred from homology"/>
<dbReference type="EC" id="5.4.2.8" evidence="5"/>
<evidence type="ECO:0000256" key="8">
    <source>
        <dbReference type="ARBA" id="ARBA00022723"/>
    </source>
</evidence>
<reference evidence="16 17" key="1">
    <citation type="journal article" date="2011" name="Stand. Genomic Sci.">
        <title>Complete genome of the onion pathogen Enterobacter cloacae EcWSU1.</title>
        <authorList>
            <person name="Humann J.L."/>
            <person name="Wildung M."/>
            <person name="Cheng C.H."/>
            <person name="Lee T."/>
            <person name="Stewart J.E."/>
            <person name="Drew J.C."/>
            <person name="Triplett E.W."/>
            <person name="Main D."/>
            <person name="Schroeder B.K."/>
        </authorList>
    </citation>
    <scope>NUCLEOTIDE SEQUENCE [LARGE SCALE GENOMIC DNA]</scope>
    <source>
        <strain evidence="16 17">EcWSU1</strain>
    </source>
</reference>
<dbReference type="GO" id="GO:0000287">
    <property type="term" value="F:magnesium ion binding"/>
    <property type="evidence" value="ECO:0007669"/>
    <property type="project" value="InterPro"/>
</dbReference>
<dbReference type="PROSITE" id="PS00710">
    <property type="entry name" value="PGM_PMM"/>
    <property type="match status" value="1"/>
</dbReference>
<evidence type="ECO:0000256" key="1">
    <source>
        <dbReference type="ARBA" id="ARBA00000586"/>
    </source>
</evidence>
<dbReference type="NCBIfam" id="NF011943">
    <property type="entry name" value="PRK15414.1"/>
    <property type="match status" value="1"/>
</dbReference>
<gene>
    <name evidence="16" type="primary">manB</name>
    <name evidence="16" type="ORF">EcWSU1_02971</name>
</gene>
<comment type="cofactor">
    <cofactor evidence="2">
        <name>Mg(2+)</name>
        <dbReference type="ChEBI" id="CHEBI:18420"/>
    </cofactor>
</comment>
<dbReference type="HOGENOM" id="CLU_016950_9_2_6"/>
<dbReference type="InterPro" id="IPR036900">
    <property type="entry name" value="A-D-PHexomutase_C_sf"/>
</dbReference>
<dbReference type="SUPFAM" id="SSF55957">
    <property type="entry name" value="Phosphoglucomutase, C-terminal domain"/>
    <property type="match status" value="1"/>
</dbReference>
<dbReference type="InterPro" id="IPR016055">
    <property type="entry name" value="A-D-PHexomutase_a/b/a-I/II/III"/>
</dbReference>
<evidence type="ECO:0000259" key="15">
    <source>
        <dbReference type="Pfam" id="PF02880"/>
    </source>
</evidence>